<comment type="similarity">
    <text evidence="2 8">Belongs to the glycosyltransferase 92 family.</text>
</comment>
<evidence type="ECO:0000256" key="1">
    <source>
        <dbReference type="ARBA" id="ARBA00004167"/>
    </source>
</evidence>
<dbReference type="AlphaFoldDB" id="A0AAE0LGA3"/>
<keyword evidence="4 8" id="KW-0808">Transferase</keyword>
<dbReference type="EMBL" id="LGRX02002690">
    <property type="protein sequence ID" value="KAK3283655.1"/>
    <property type="molecule type" value="Genomic_DNA"/>
</dbReference>
<dbReference type="PANTHER" id="PTHR21461:SF69">
    <property type="entry name" value="GLYCOSYLTRANSFERASE FAMILY 92 PROTEIN"/>
    <property type="match status" value="1"/>
</dbReference>
<dbReference type="GO" id="GO:0016020">
    <property type="term" value="C:membrane"/>
    <property type="evidence" value="ECO:0007669"/>
    <property type="project" value="UniProtKB-SubCell"/>
</dbReference>
<accession>A0AAE0LGA3</accession>
<evidence type="ECO:0000256" key="4">
    <source>
        <dbReference type="ARBA" id="ARBA00022679"/>
    </source>
</evidence>
<evidence type="ECO:0000256" key="2">
    <source>
        <dbReference type="ARBA" id="ARBA00007647"/>
    </source>
</evidence>
<dbReference type="InterPro" id="IPR008166">
    <property type="entry name" value="Glyco_transf_92"/>
</dbReference>
<dbReference type="Proteomes" id="UP001190700">
    <property type="component" value="Unassembled WGS sequence"/>
</dbReference>
<evidence type="ECO:0000256" key="6">
    <source>
        <dbReference type="ARBA" id="ARBA00022989"/>
    </source>
</evidence>
<gene>
    <name evidence="9" type="ORF">CYMTET_8657</name>
</gene>
<comment type="subcellular location">
    <subcellularLocation>
        <location evidence="1">Membrane</location>
        <topology evidence="1">Single-pass membrane protein</topology>
    </subcellularLocation>
</comment>
<keyword evidence="3 8" id="KW-0328">Glycosyltransferase</keyword>
<keyword evidence="6" id="KW-1133">Transmembrane helix</keyword>
<protein>
    <recommendedName>
        <fullName evidence="8">Glycosyltransferase family 92 protein</fullName>
        <ecNumber evidence="8">2.4.1.-</ecNumber>
    </recommendedName>
</protein>
<evidence type="ECO:0000313" key="9">
    <source>
        <dbReference type="EMBL" id="KAK3283655.1"/>
    </source>
</evidence>
<evidence type="ECO:0000313" key="10">
    <source>
        <dbReference type="Proteomes" id="UP001190700"/>
    </source>
</evidence>
<evidence type="ECO:0000256" key="8">
    <source>
        <dbReference type="RuleBase" id="RU366017"/>
    </source>
</evidence>
<dbReference type="GO" id="GO:0005737">
    <property type="term" value="C:cytoplasm"/>
    <property type="evidence" value="ECO:0007669"/>
    <property type="project" value="TreeGrafter"/>
</dbReference>
<dbReference type="PANTHER" id="PTHR21461">
    <property type="entry name" value="GLYCOSYLTRANSFERASE FAMILY 92 PROTEIN"/>
    <property type="match status" value="1"/>
</dbReference>
<evidence type="ECO:0000256" key="5">
    <source>
        <dbReference type="ARBA" id="ARBA00022692"/>
    </source>
</evidence>
<comment type="caution">
    <text evidence="9">The sequence shown here is derived from an EMBL/GenBank/DDBJ whole genome shotgun (WGS) entry which is preliminary data.</text>
</comment>
<proteinExistence type="inferred from homology"/>
<organism evidence="9 10">
    <name type="scientific">Cymbomonas tetramitiformis</name>
    <dbReference type="NCBI Taxonomy" id="36881"/>
    <lineage>
        <taxon>Eukaryota</taxon>
        <taxon>Viridiplantae</taxon>
        <taxon>Chlorophyta</taxon>
        <taxon>Pyramimonadophyceae</taxon>
        <taxon>Pyramimonadales</taxon>
        <taxon>Pyramimonadaceae</taxon>
        <taxon>Cymbomonas</taxon>
    </lineage>
</organism>
<evidence type="ECO:0000256" key="3">
    <source>
        <dbReference type="ARBA" id="ARBA00022676"/>
    </source>
</evidence>
<dbReference type="Pfam" id="PF01697">
    <property type="entry name" value="Glyco_transf_92"/>
    <property type="match status" value="1"/>
</dbReference>
<keyword evidence="7" id="KW-0472">Membrane</keyword>
<name>A0AAE0LGA3_9CHLO</name>
<reference evidence="9 10" key="1">
    <citation type="journal article" date="2015" name="Genome Biol. Evol.">
        <title>Comparative Genomics of a Bacterivorous Green Alga Reveals Evolutionary Causalities and Consequences of Phago-Mixotrophic Mode of Nutrition.</title>
        <authorList>
            <person name="Burns J.A."/>
            <person name="Paasch A."/>
            <person name="Narechania A."/>
            <person name="Kim E."/>
        </authorList>
    </citation>
    <scope>NUCLEOTIDE SEQUENCE [LARGE SCALE GENOMIC DNA]</scope>
    <source>
        <strain evidence="9 10">PLY_AMNH</strain>
    </source>
</reference>
<keyword evidence="10" id="KW-1185">Reference proteome</keyword>
<sequence length="447" mass="49871">MLPVEPSDCKRLASSAGFHANSPQCITGDIPRGAGFSCCLWPCLGSVSIESGRSISTMSPVVNNCLEETLAGPGGGKFQELKTHKTIMADLGSFSCLFSDGTLVPARLRLNARTLLQRLGMLIVTCPVPEILQASFRAVRRLPFALQHEPGGGNATLASYPLTACLSHGQHVYSEDGDLPGDMHRIPTPQEPMKQEVFNIVLTTEDDVKALSTGADREDVEDWNQKRLVRKGSLAAEPKQVRSTKLAMCTMLSPRLVDGSWADELVKQWIEYHKLVEVGHFLIYVDAHPGVNVTHFWDALQPYVDAGEVTLIDWTLKYMLDLREPVSVNEYHFMNWMYPGMDFPNFLQHITMWPQTMANHDCLLRTRHLAKWVALSDVDELFVPKTGTLQKSWDIKAKDAELQIAHYKAATGRSFGSRSPSSKRTARHPIARFENPLKEAAIFQRNC</sequence>
<evidence type="ECO:0000256" key="7">
    <source>
        <dbReference type="ARBA" id="ARBA00023136"/>
    </source>
</evidence>
<dbReference type="GO" id="GO:0016757">
    <property type="term" value="F:glycosyltransferase activity"/>
    <property type="evidence" value="ECO:0007669"/>
    <property type="project" value="UniProtKB-UniRule"/>
</dbReference>
<dbReference type="EC" id="2.4.1.-" evidence="8"/>
<keyword evidence="5" id="KW-0812">Transmembrane</keyword>